<dbReference type="AlphaFoldDB" id="A0A9D1SE02"/>
<protein>
    <submittedName>
        <fullName evidence="3">YdcF family protein</fullName>
    </submittedName>
</protein>
<comment type="caution">
    <text evidence="3">The sequence shown here is derived from an EMBL/GenBank/DDBJ whole genome shotgun (WGS) entry which is preliminary data.</text>
</comment>
<keyword evidence="1" id="KW-1133">Transmembrane helix</keyword>
<dbReference type="PANTHER" id="PTHR30336">
    <property type="entry name" value="INNER MEMBRANE PROTEIN, PROBABLE PERMEASE"/>
    <property type="match status" value="1"/>
</dbReference>
<evidence type="ECO:0000313" key="4">
    <source>
        <dbReference type="Proteomes" id="UP000824109"/>
    </source>
</evidence>
<keyword evidence="1" id="KW-0472">Membrane</keyword>
<dbReference type="EMBL" id="DVNB01000026">
    <property type="protein sequence ID" value="HIU56660.1"/>
    <property type="molecule type" value="Genomic_DNA"/>
</dbReference>
<proteinExistence type="predicted"/>
<name>A0A9D1SE02_9FIRM</name>
<sequence length="196" mass="21702">MKRRYKITAAMLAALMVYIAANTASIYIYAEMDEKRAADTAIILGAAADESGPSPVYRERINHGIELYNDGYVGKLIMTGGTGEGNTHSDAYIAKQYAVSQGIPDGDILTEDTSTITQENLENSKLIMDENGFDTAIIVSDPLHMRRAMLLARDAGITAYSSPTPTTMYVSAKTKLPFLAREVFFYIGYKWWRLFS</sequence>
<accession>A0A9D1SE02</accession>
<dbReference type="InterPro" id="IPR003848">
    <property type="entry name" value="DUF218"/>
</dbReference>
<dbReference type="InterPro" id="IPR014729">
    <property type="entry name" value="Rossmann-like_a/b/a_fold"/>
</dbReference>
<dbReference type="Proteomes" id="UP000824109">
    <property type="component" value="Unassembled WGS sequence"/>
</dbReference>
<feature type="transmembrane region" description="Helical" evidence="1">
    <location>
        <begin position="7"/>
        <end position="30"/>
    </location>
</feature>
<dbReference type="PANTHER" id="PTHR30336:SF20">
    <property type="entry name" value="DUF218 DOMAIN-CONTAINING PROTEIN"/>
    <property type="match status" value="1"/>
</dbReference>
<reference evidence="3" key="2">
    <citation type="journal article" date="2021" name="PeerJ">
        <title>Extensive microbial diversity within the chicken gut microbiome revealed by metagenomics and culture.</title>
        <authorList>
            <person name="Gilroy R."/>
            <person name="Ravi A."/>
            <person name="Getino M."/>
            <person name="Pursley I."/>
            <person name="Horton D.L."/>
            <person name="Alikhan N.F."/>
            <person name="Baker D."/>
            <person name="Gharbi K."/>
            <person name="Hall N."/>
            <person name="Watson M."/>
            <person name="Adriaenssens E.M."/>
            <person name="Foster-Nyarko E."/>
            <person name="Jarju S."/>
            <person name="Secka A."/>
            <person name="Antonio M."/>
            <person name="Oren A."/>
            <person name="Chaudhuri R.R."/>
            <person name="La Ragione R."/>
            <person name="Hildebrand F."/>
            <person name="Pallen M.J."/>
        </authorList>
    </citation>
    <scope>NUCLEOTIDE SEQUENCE</scope>
    <source>
        <strain evidence="3">USAMLcec3-3695</strain>
    </source>
</reference>
<feature type="domain" description="DUF218" evidence="2">
    <location>
        <begin position="39"/>
        <end position="169"/>
    </location>
</feature>
<dbReference type="Gene3D" id="3.40.50.620">
    <property type="entry name" value="HUPs"/>
    <property type="match status" value="1"/>
</dbReference>
<evidence type="ECO:0000256" key="1">
    <source>
        <dbReference type="SAM" id="Phobius"/>
    </source>
</evidence>
<dbReference type="GO" id="GO:0005886">
    <property type="term" value="C:plasma membrane"/>
    <property type="evidence" value="ECO:0007669"/>
    <property type="project" value="TreeGrafter"/>
</dbReference>
<evidence type="ECO:0000313" key="3">
    <source>
        <dbReference type="EMBL" id="HIU56660.1"/>
    </source>
</evidence>
<dbReference type="CDD" id="cd06259">
    <property type="entry name" value="YdcF-like"/>
    <property type="match status" value="1"/>
</dbReference>
<dbReference type="InterPro" id="IPR051599">
    <property type="entry name" value="Cell_Envelope_Assoc"/>
</dbReference>
<gene>
    <name evidence="3" type="ORF">IAA61_02455</name>
</gene>
<organism evidence="3 4">
    <name type="scientific">Candidatus Ornithomonoglobus merdipullorum</name>
    <dbReference type="NCBI Taxonomy" id="2840895"/>
    <lineage>
        <taxon>Bacteria</taxon>
        <taxon>Bacillati</taxon>
        <taxon>Bacillota</taxon>
        <taxon>Clostridia</taxon>
        <taxon>Candidatus Ornithomonoglobus</taxon>
    </lineage>
</organism>
<dbReference type="Pfam" id="PF02698">
    <property type="entry name" value="DUF218"/>
    <property type="match status" value="1"/>
</dbReference>
<keyword evidence="1" id="KW-0812">Transmembrane</keyword>
<evidence type="ECO:0000259" key="2">
    <source>
        <dbReference type="Pfam" id="PF02698"/>
    </source>
</evidence>
<reference evidence="3" key="1">
    <citation type="submission" date="2020-10" db="EMBL/GenBank/DDBJ databases">
        <authorList>
            <person name="Gilroy R."/>
        </authorList>
    </citation>
    <scope>NUCLEOTIDE SEQUENCE</scope>
    <source>
        <strain evidence="3">USAMLcec3-3695</strain>
    </source>
</reference>